<dbReference type="InterPro" id="IPR047259">
    <property type="entry name" value="QUIRKY-like"/>
</dbReference>
<dbReference type="InterPro" id="IPR000008">
    <property type="entry name" value="C2_dom"/>
</dbReference>
<evidence type="ECO:0000313" key="3">
    <source>
        <dbReference type="EMBL" id="SPC95885.1"/>
    </source>
</evidence>
<organism evidence="3">
    <name type="scientific">Fagus sylvatica</name>
    <name type="common">Beechnut</name>
    <dbReference type="NCBI Taxonomy" id="28930"/>
    <lineage>
        <taxon>Eukaryota</taxon>
        <taxon>Viridiplantae</taxon>
        <taxon>Streptophyta</taxon>
        <taxon>Embryophyta</taxon>
        <taxon>Tracheophyta</taxon>
        <taxon>Spermatophyta</taxon>
        <taxon>Magnoliopsida</taxon>
        <taxon>eudicotyledons</taxon>
        <taxon>Gunneridae</taxon>
        <taxon>Pentapetalae</taxon>
        <taxon>rosids</taxon>
        <taxon>fabids</taxon>
        <taxon>Fagales</taxon>
        <taxon>Fagaceae</taxon>
        <taxon>Fagus</taxon>
    </lineage>
</organism>
<dbReference type="InterPro" id="IPR035892">
    <property type="entry name" value="C2_domain_sf"/>
</dbReference>
<dbReference type="PROSITE" id="PS50004">
    <property type="entry name" value="C2"/>
    <property type="match status" value="1"/>
</dbReference>
<accession>A0A2N9G8W0</accession>
<dbReference type="AlphaFoldDB" id="A0A2N9G8W0"/>
<evidence type="ECO:0000259" key="2">
    <source>
        <dbReference type="PROSITE" id="PS50004"/>
    </source>
</evidence>
<reference evidence="3" key="1">
    <citation type="submission" date="2018-02" db="EMBL/GenBank/DDBJ databases">
        <authorList>
            <person name="Cohen D.B."/>
            <person name="Kent A.D."/>
        </authorList>
    </citation>
    <scope>NUCLEOTIDE SEQUENCE</scope>
</reference>
<proteinExistence type="predicted"/>
<gene>
    <name evidence="3" type="ORF">FSB_LOCUS23767</name>
</gene>
<dbReference type="EMBL" id="OIVN01001613">
    <property type="protein sequence ID" value="SPC95885.1"/>
    <property type="molecule type" value="Genomic_DNA"/>
</dbReference>
<dbReference type="PANTHER" id="PTHR31425">
    <property type="entry name" value="PHOSPHORIBOSYLANTHRANILATE TRANSFERASE ISOFORM 1"/>
    <property type="match status" value="1"/>
</dbReference>
<feature type="region of interest" description="Disordered" evidence="1">
    <location>
        <begin position="1"/>
        <end position="25"/>
    </location>
</feature>
<dbReference type="Pfam" id="PF00168">
    <property type="entry name" value="C2"/>
    <property type="match status" value="1"/>
</dbReference>
<name>A0A2N9G8W0_FAGSY</name>
<protein>
    <recommendedName>
        <fullName evidence="2">C2 domain-containing protein</fullName>
    </recommendedName>
</protein>
<dbReference type="PANTHER" id="PTHR31425:SF50">
    <property type="entry name" value="FT-INTERACTING PROTEIN 3-RELATED"/>
    <property type="match status" value="1"/>
</dbReference>
<dbReference type="Gene3D" id="2.60.40.150">
    <property type="entry name" value="C2 domain"/>
    <property type="match status" value="1"/>
</dbReference>
<sequence>MQRPPPLEDFSLKETKPNLGGGNVTGNNKHTCSYELVEHIMYLYVHVVEAKDLPGKDVTTGTCDPYVEIKLGNYKGRTPYFEDNSNPKWNQVC</sequence>
<feature type="domain" description="C2" evidence="2">
    <location>
        <begin position="24"/>
        <end position="93"/>
    </location>
</feature>
<dbReference type="SUPFAM" id="SSF49562">
    <property type="entry name" value="C2 domain (Calcium/lipid-binding domain, CaLB)"/>
    <property type="match status" value="1"/>
</dbReference>
<evidence type="ECO:0000256" key="1">
    <source>
        <dbReference type="SAM" id="MobiDB-lite"/>
    </source>
</evidence>